<dbReference type="InterPro" id="IPR017462">
    <property type="entry name" value="Sulphur_relay_TusC/DsrF"/>
</dbReference>
<name>A0ABT4JYC8_9GAMM</name>
<evidence type="ECO:0000313" key="3">
    <source>
        <dbReference type="Proteomes" id="UP001149719"/>
    </source>
</evidence>
<evidence type="ECO:0000256" key="1">
    <source>
        <dbReference type="ARBA" id="ARBA00005996"/>
    </source>
</evidence>
<protein>
    <submittedName>
        <fullName evidence="2">DsrE family protein</fullName>
    </submittedName>
</protein>
<dbReference type="RefSeq" id="WP_269127317.1">
    <property type="nucleotide sequence ID" value="NZ_JAPUBN010000020.1"/>
</dbReference>
<dbReference type="PANTHER" id="PTHR38780">
    <property type="entry name" value="PROTEIN TUSC"/>
    <property type="match status" value="1"/>
</dbReference>
<dbReference type="EMBL" id="JAPUBN010000020">
    <property type="protein sequence ID" value="MCZ2723226.1"/>
    <property type="molecule type" value="Genomic_DNA"/>
</dbReference>
<gene>
    <name evidence="2" type="ORF">O1D97_16810</name>
</gene>
<accession>A0ABT4JYC8</accession>
<dbReference type="Proteomes" id="UP001149719">
    <property type="component" value="Unassembled WGS sequence"/>
</dbReference>
<dbReference type="SUPFAM" id="SSF75169">
    <property type="entry name" value="DsrEFH-like"/>
    <property type="match status" value="1"/>
</dbReference>
<keyword evidence="3" id="KW-1185">Reference proteome</keyword>
<comment type="caution">
    <text evidence="2">The sequence shown here is derived from an EMBL/GenBank/DDBJ whole genome shotgun (WGS) entry which is preliminary data.</text>
</comment>
<dbReference type="Gene3D" id="3.40.1260.10">
    <property type="entry name" value="DsrEFH-like"/>
    <property type="match status" value="1"/>
</dbReference>
<dbReference type="PANTHER" id="PTHR38780:SF1">
    <property type="entry name" value="PROTEIN TUSC"/>
    <property type="match status" value="1"/>
</dbReference>
<organism evidence="2 3">
    <name type="scientific">Marinomonas phaeophyticola</name>
    <dbReference type="NCBI Taxonomy" id="3004091"/>
    <lineage>
        <taxon>Bacteria</taxon>
        <taxon>Pseudomonadati</taxon>
        <taxon>Pseudomonadota</taxon>
        <taxon>Gammaproteobacteria</taxon>
        <taxon>Oceanospirillales</taxon>
        <taxon>Oceanospirillaceae</taxon>
        <taxon>Marinomonas</taxon>
    </lineage>
</organism>
<comment type="similarity">
    <text evidence="1">Belongs to the DsrF/TusC family.</text>
</comment>
<dbReference type="InterPro" id="IPR003787">
    <property type="entry name" value="Sulphur_relay_DsrE/F-like"/>
</dbReference>
<dbReference type="Pfam" id="PF02635">
    <property type="entry name" value="DsrE"/>
    <property type="match status" value="1"/>
</dbReference>
<proteinExistence type="inferred from homology"/>
<sequence length="118" mass="13283">MTSLLVHISSSPFTSLSAKEGLDIALVMATFEQAVDLYLSGPALSILQVNQAPSLLHGKNLSKALPSLELYDIENVYVCKEDISHLNKTQLNIWDGVHFLDSQQWQQKLQSYQHILRF</sequence>
<evidence type="ECO:0000313" key="2">
    <source>
        <dbReference type="EMBL" id="MCZ2723226.1"/>
    </source>
</evidence>
<dbReference type="InterPro" id="IPR027396">
    <property type="entry name" value="DsrEFH-like"/>
</dbReference>
<reference evidence="2" key="1">
    <citation type="submission" date="2022-12" db="EMBL/GenBank/DDBJ databases">
        <title>Marinomonas 15G1-11 sp. nov, isolated from marine algae.</title>
        <authorList>
            <person name="Butt M."/>
            <person name="Choi D.G."/>
            <person name="Kim J.M."/>
            <person name="Lee J.K."/>
            <person name="Baek J.H."/>
            <person name="Jeon C.O."/>
        </authorList>
    </citation>
    <scope>NUCLEOTIDE SEQUENCE</scope>
    <source>
        <strain evidence="2">15G1-11</strain>
    </source>
</reference>